<protein>
    <submittedName>
        <fullName evidence="2">Uncharacterized protein</fullName>
    </submittedName>
</protein>
<sequence>MSDGFTLNRLAVAAVDLATIGFASWLLGFGISRRSKLLIVLAAIFILLILVTYAAAISLLIGGLNIKIF</sequence>
<keyword evidence="1" id="KW-0812">Transmembrane</keyword>
<dbReference type="EMBL" id="JQAN02000012">
    <property type="protein sequence ID" value="PPD57485.1"/>
    <property type="molecule type" value="Genomic_DNA"/>
</dbReference>
<feature type="transmembrane region" description="Helical" evidence="1">
    <location>
        <begin position="38"/>
        <end position="61"/>
    </location>
</feature>
<keyword evidence="3" id="KW-1185">Reference proteome</keyword>
<dbReference type="AlphaFoldDB" id="A0A2P5P5B8"/>
<comment type="caution">
    <text evidence="2">The sequence shown here is derived from an EMBL/GenBank/DDBJ whole genome shotgun (WGS) entry which is preliminary data.</text>
</comment>
<proteinExistence type="predicted"/>
<evidence type="ECO:0000313" key="3">
    <source>
        <dbReference type="Proteomes" id="UP000235653"/>
    </source>
</evidence>
<name>A0A2P5P5B8_9CHLR</name>
<dbReference type="Proteomes" id="UP000235653">
    <property type="component" value="Unassembled WGS sequence"/>
</dbReference>
<accession>A0A2P5P5B8</accession>
<evidence type="ECO:0000256" key="1">
    <source>
        <dbReference type="SAM" id="Phobius"/>
    </source>
</evidence>
<evidence type="ECO:0000313" key="2">
    <source>
        <dbReference type="EMBL" id="PPD57485.1"/>
    </source>
</evidence>
<keyword evidence="1" id="KW-1133">Transmembrane helix</keyword>
<organism evidence="2 3">
    <name type="scientific">Dehalogenimonas etheniformans</name>
    <dbReference type="NCBI Taxonomy" id="1536648"/>
    <lineage>
        <taxon>Bacteria</taxon>
        <taxon>Bacillati</taxon>
        <taxon>Chloroflexota</taxon>
        <taxon>Dehalococcoidia</taxon>
        <taxon>Dehalococcoidales</taxon>
        <taxon>Dehalococcoidaceae</taxon>
        <taxon>Dehalogenimonas</taxon>
    </lineage>
</organism>
<gene>
    <name evidence="2" type="ORF">JP09_009150</name>
</gene>
<keyword evidence="1" id="KW-0472">Membrane</keyword>
<reference evidence="2 3" key="1">
    <citation type="journal article" date="2017" name="ISME J.">
        <title>Grape pomace compost harbors organohalide-respiring Dehalogenimonas species with novel reductive dehalogenase genes.</title>
        <authorList>
            <person name="Yang Y."/>
            <person name="Higgins S.A."/>
            <person name="Yan J."/>
            <person name="Simsir B."/>
            <person name="Chourey K."/>
            <person name="Iyer R."/>
            <person name="Hettich R.L."/>
            <person name="Baldwin B."/>
            <person name="Ogles D.M."/>
            <person name="Loffler F.E."/>
        </authorList>
    </citation>
    <scope>NUCLEOTIDE SEQUENCE [LARGE SCALE GENOMIC DNA]</scope>
    <source>
        <strain evidence="2 3">GP</strain>
    </source>
</reference>
<feature type="transmembrane region" description="Helical" evidence="1">
    <location>
        <begin position="12"/>
        <end position="31"/>
    </location>
</feature>